<dbReference type="PATRIC" id="fig|52.7.peg.1382"/>
<evidence type="ECO:0000256" key="1">
    <source>
        <dbReference type="SAM" id="MobiDB-lite"/>
    </source>
</evidence>
<organism evidence="2 3">
    <name type="scientific">Chondromyces crocatus</name>
    <dbReference type="NCBI Taxonomy" id="52"/>
    <lineage>
        <taxon>Bacteria</taxon>
        <taxon>Pseudomonadati</taxon>
        <taxon>Myxococcota</taxon>
        <taxon>Polyangia</taxon>
        <taxon>Polyangiales</taxon>
        <taxon>Polyangiaceae</taxon>
        <taxon>Chondromyces</taxon>
    </lineage>
</organism>
<reference evidence="2 3" key="1">
    <citation type="submission" date="2015-07" db="EMBL/GenBank/DDBJ databases">
        <title>Genome analysis of myxobacterium Chondromyces crocatus Cm c5 reveals a high potential for natural compound synthesis and the genetic basis for the loss of fruiting body formation.</title>
        <authorList>
            <person name="Zaburannyi N."/>
            <person name="Bunk B."/>
            <person name="Maier J."/>
            <person name="Overmann J."/>
            <person name="Mueller R."/>
        </authorList>
    </citation>
    <scope>NUCLEOTIDE SEQUENCE [LARGE SCALE GENOMIC DNA]</scope>
    <source>
        <strain evidence="2 3">Cm c5</strain>
    </source>
</reference>
<gene>
    <name evidence="2" type="ORF">CMC5_012990</name>
</gene>
<dbReference type="AlphaFoldDB" id="A0A0K1E8J1"/>
<sequence length="645" mass="68154">MFLPLRRLHRGLFALLFVSCTPGPDIRPAPPPPVAPAPGFNGASGTRDTDVQPPSIERRTLTLITEHGALRAVEARGHGLGERLDGVSGGNADLARAPRFGTLVRAVEAEVRTLRTTDPLSGVGVGSKPHRLLDVGWLRAADARFELSGVVNRLDRAPFHPGSCGEVRLAYRLAYGRSSPSGPLASKLPATVILELLVPPSGGDIPCADAARAWRAPSHLSGAALGAWLTGEEGPLSPARVATHRLLGVNLNVQTVRWPSTVRPHMAGHAEYLLLAFAPDAQGHLAPKPLENTPDVAKIRTDRRLRAELLRWMAHPEHLAAIDAGTAVLPEPFLARRATSVSPRGLARRHNRPFRQLFEPRELAALDLTPYPSIQSPAALLRRLDQLSCQGCHQSRSVAGFHLLGEDPPGGHGANGLHVAVSPHLGDDLRRRAALTEALAGGAAPDLHAPIAERAEPGERGGPRHAHCGLGDPGFAAWTCEPGLVCTLGDHDATDRDVGVCSTPGPGRAGDACETARIQPNDDGRRDGVARMTRTACAAPAGCDTNEVGFPGGMCFTTCGDAEASPDGVCGGIPVLATFNGCLARKLPFEQCIAETVQPAGLQACDAEHACRDDYVCARTPAGRGACMPPYFLFQLRVDGHPLAH</sequence>
<keyword evidence="3" id="KW-1185">Reference proteome</keyword>
<dbReference type="KEGG" id="ccro:CMC5_012990"/>
<dbReference type="Proteomes" id="UP000067626">
    <property type="component" value="Chromosome"/>
</dbReference>
<feature type="region of interest" description="Disordered" evidence="1">
    <location>
        <begin position="27"/>
        <end position="54"/>
    </location>
</feature>
<name>A0A0K1E8J1_CHOCO</name>
<evidence type="ECO:0000313" key="2">
    <source>
        <dbReference type="EMBL" id="AKT37169.1"/>
    </source>
</evidence>
<protein>
    <submittedName>
        <fullName evidence="2">Uncharacterized protein</fullName>
    </submittedName>
</protein>
<dbReference type="OrthoDB" id="9807520at2"/>
<dbReference type="EMBL" id="CP012159">
    <property type="protein sequence ID" value="AKT37169.1"/>
    <property type="molecule type" value="Genomic_DNA"/>
</dbReference>
<evidence type="ECO:0000313" key="3">
    <source>
        <dbReference type="Proteomes" id="UP000067626"/>
    </source>
</evidence>
<proteinExistence type="predicted"/>
<accession>A0A0K1E8J1</accession>
<dbReference type="RefSeq" id="WP_156338267.1">
    <property type="nucleotide sequence ID" value="NZ_CP012159.1"/>
</dbReference>
<feature type="compositionally biased region" description="Pro residues" evidence="1">
    <location>
        <begin position="27"/>
        <end position="36"/>
    </location>
</feature>